<protein>
    <submittedName>
        <fullName evidence="1">Uncharacterized protein</fullName>
    </submittedName>
</protein>
<dbReference type="EMBL" id="LQZG01000001">
    <property type="protein sequence ID" value="OAB88532.1"/>
    <property type="molecule type" value="Genomic_DNA"/>
</dbReference>
<evidence type="ECO:0000313" key="4">
    <source>
        <dbReference type="Proteomes" id="UP000271708"/>
    </source>
</evidence>
<organism evidence="1 3">
    <name type="scientific">Janibacter melonis</name>
    <dbReference type="NCBI Taxonomy" id="262209"/>
    <lineage>
        <taxon>Bacteria</taxon>
        <taxon>Bacillati</taxon>
        <taxon>Actinomycetota</taxon>
        <taxon>Actinomycetes</taxon>
        <taxon>Micrococcales</taxon>
        <taxon>Intrasporangiaceae</taxon>
        <taxon>Janibacter</taxon>
    </lineage>
</organism>
<dbReference type="OrthoDB" id="4868550at2"/>
<keyword evidence="3" id="KW-1185">Reference proteome</keyword>
<sequence>MARTRSARSLRTARAVAYRCRRHTTFRVIWPEVDAPLVHPCPSCGMASLRLIGTRPDSVSA</sequence>
<evidence type="ECO:0000313" key="1">
    <source>
        <dbReference type="EMBL" id="OAB88532.1"/>
    </source>
</evidence>
<dbReference type="Proteomes" id="UP000271708">
    <property type="component" value="Chromosome"/>
</dbReference>
<dbReference type="KEGG" id="jme:EEW87_014610"/>
<dbReference type="AlphaFoldDB" id="A0A176QFS3"/>
<dbReference type="GeneID" id="59162421"/>
<dbReference type="STRING" id="262209.AWH69_01630"/>
<dbReference type="EMBL" id="CP044548">
    <property type="protein sequence ID" value="QFQ31285.1"/>
    <property type="molecule type" value="Genomic_DNA"/>
</dbReference>
<dbReference type="Proteomes" id="UP000076976">
    <property type="component" value="Unassembled WGS sequence"/>
</dbReference>
<name>A0A176QFS3_9MICO</name>
<evidence type="ECO:0000313" key="2">
    <source>
        <dbReference type="EMBL" id="QFQ31285.1"/>
    </source>
</evidence>
<accession>A0A176QFS3</accession>
<dbReference type="RefSeq" id="WP_068270527.1">
    <property type="nucleotide sequence ID" value="NZ_BAAAKD010000015.1"/>
</dbReference>
<proteinExistence type="predicted"/>
<reference evidence="2 4" key="2">
    <citation type="submission" date="2019-09" db="EMBL/GenBank/DDBJ databases">
        <title>Complete Genome Sequence of Janibacter melonis M714 with both human health impact and industrial applications.</title>
        <authorList>
            <person name="Jin M."/>
            <person name="Zhao Q.R."/>
        </authorList>
    </citation>
    <scope>NUCLEOTIDE SEQUENCE [LARGE SCALE GENOMIC DNA]</scope>
    <source>
        <strain evidence="2 4">M714</strain>
    </source>
</reference>
<reference evidence="2" key="3">
    <citation type="submission" date="2019-11" db="EMBL/GenBank/DDBJ databases">
        <authorList>
            <person name="Zhao Q."/>
        </authorList>
    </citation>
    <scope>NUCLEOTIDE SEQUENCE</scope>
    <source>
        <strain evidence="2">M714</strain>
    </source>
</reference>
<gene>
    <name evidence="1" type="ORF">AWH69_01630</name>
    <name evidence="2" type="ORF">EEW87_014610</name>
</gene>
<evidence type="ECO:0000313" key="3">
    <source>
        <dbReference type="Proteomes" id="UP000076976"/>
    </source>
</evidence>
<reference evidence="1 3" key="1">
    <citation type="submission" date="2016-01" db="EMBL/GenBank/DDBJ databases">
        <title>Janibacter melonis strain CD11_4 genome sequencing and assembly.</title>
        <authorList>
            <person name="Nair G.R."/>
            <person name="Kaur G."/>
            <person name="Chander A.M."/>
            <person name="Mayilraj S."/>
        </authorList>
    </citation>
    <scope>NUCLEOTIDE SEQUENCE [LARGE SCALE GENOMIC DNA]</scope>
    <source>
        <strain evidence="1 3">CD11-4</strain>
    </source>
</reference>